<dbReference type="Gene3D" id="1.10.238.10">
    <property type="entry name" value="EF-hand"/>
    <property type="match status" value="1"/>
</dbReference>
<dbReference type="PROSITE" id="PS50222">
    <property type="entry name" value="EF_HAND_2"/>
    <property type="match status" value="3"/>
</dbReference>
<dbReference type="SUPFAM" id="SSF47473">
    <property type="entry name" value="EF-hand"/>
    <property type="match status" value="1"/>
</dbReference>
<dbReference type="InterPro" id="IPR011992">
    <property type="entry name" value="EF-hand-dom_pair"/>
</dbReference>
<organism evidence="3 4">
    <name type="scientific">Iphiclides podalirius</name>
    <name type="common">scarce swallowtail</name>
    <dbReference type="NCBI Taxonomy" id="110791"/>
    <lineage>
        <taxon>Eukaryota</taxon>
        <taxon>Metazoa</taxon>
        <taxon>Ecdysozoa</taxon>
        <taxon>Arthropoda</taxon>
        <taxon>Hexapoda</taxon>
        <taxon>Insecta</taxon>
        <taxon>Pterygota</taxon>
        <taxon>Neoptera</taxon>
        <taxon>Endopterygota</taxon>
        <taxon>Lepidoptera</taxon>
        <taxon>Glossata</taxon>
        <taxon>Ditrysia</taxon>
        <taxon>Papilionoidea</taxon>
        <taxon>Papilionidae</taxon>
        <taxon>Papilioninae</taxon>
        <taxon>Iphiclides</taxon>
    </lineage>
</organism>
<evidence type="ECO:0000313" key="3">
    <source>
        <dbReference type="EMBL" id="CAH2044335.1"/>
    </source>
</evidence>
<keyword evidence="4" id="KW-1185">Reference proteome</keyword>
<evidence type="ECO:0000256" key="1">
    <source>
        <dbReference type="ARBA" id="ARBA00022837"/>
    </source>
</evidence>
<proteinExistence type="predicted"/>
<name>A0ABN8I305_9NEOP</name>
<dbReference type="PROSITE" id="PS00018">
    <property type="entry name" value="EF_HAND_1"/>
    <property type="match status" value="2"/>
</dbReference>
<evidence type="ECO:0000259" key="2">
    <source>
        <dbReference type="PROSITE" id="PS50222"/>
    </source>
</evidence>
<dbReference type="InterPro" id="IPR018247">
    <property type="entry name" value="EF_Hand_1_Ca_BS"/>
</dbReference>
<dbReference type="SMART" id="SM00054">
    <property type="entry name" value="EFh"/>
    <property type="match status" value="3"/>
</dbReference>
<feature type="non-terminal residue" evidence="3">
    <location>
        <position position="181"/>
    </location>
</feature>
<feature type="domain" description="EF-hand" evidence="2">
    <location>
        <begin position="55"/>
        <end position="90"/>
    </location>
</feature>
<keyword evidence="1" id="KW-0106">Calcium</keyword>
<feature type="domain" description="EF-hand" evidence="2">
    <location>
        <begin position="5"/>
        <end position="40"/>
    </location>
</feature>
<dbReference type="EMBL" id="OW152827">
    <property type="protein sequence ID" value="CAH2044335.1"/>
    <property type="molecule type" value="Genomic_DNA"/>
</dbReference>
<dbReference type="Proteomes" id="UP000837857">
    <property type="component" value="Chromosome 15"/>
</dbReference>
<gene>
    <name evidence="3" type="ORF">IPOD504_LOCUS4686</name>
</gene>
<evidence type="ECO:0000313" key="4">
    <source>
        <dbReference type="Proteomes" id="UP000837857"/>
    </source>
</evidence>
<accession>A0ABN8I305</accession>
<dbReference type="InterPro" id="IPR002048">
    <property type="entry name" value="EF_hand_dom"/>
</dbReference>
<dbReference type="Pfam" id="PF13202">
    <property type="entry name" value="EF-hand_5"/>
    <property type="match status" value="3"/>
</dbReference>
<reference evidence="3" key="1">
    <citation type="submission" date="2022-03" db="EMBL/GenBank/DDBJ databases">
        <authorList>
            <person name="Martin H S."/>
        </authorList>
    </citation>
    <scope>NUCLEOTIDE SEQUENCE</scope>
</reference>
<sequence>MVSEFRRKKYMEVFNSFDRDSSGTIEKKDFEIAAEEIAKANGKVDEGKRKEYLSTLLKIWEGIASQADSNKDGHVSAEEWVALWDAYAKNPSAAQEWQSVYCKFTFQLLDTGGDGTIDSGEFVKAYEAWGFKRNGAEALFEKMSGGKPAISWAEFQVLWKEYFAADDVNAPGNSLFTSPPS</sequence>
<protein>
    <recommendedName>
        <fullName evidence="2">EF-hand domain-containing protein</fullName>
    </recommendedName>
</protein>
<feature type="domain" description="EF-hand" evidence="2">
    <location>
        <begin position="97"/>
        <end position="132"/>
    </location>
</feature>